<dbReference type="InterPro" id="IPR000218">
    <property type="entry name" value="Ribosomal_uL14"/>
</dbReference>
<dbReference type="PANTHER" id="PTHR11761:SF3">
    <property type="entry name" value="LARGE RIBOSOMAL SUBUNIT PROTEIN UL14M"/>
    <property type="match status" value="1"/>
</dbReference>
<organism evidence="5">
    <name type="scientific">Ancoracysta twista</name>
    <dbReference type="NCBI Taxonomy" id="2044563"/>
    <lineage>
        <taxon>Eukaryota</taxon>
        <taxon>Provora</taxon>
        <taxon>Nebulidia</taxon>
        <taxon>Nebulidea</taxon>
        <taxon>Nebulidida</taxon>
        <taxon>Nebulidae</taxon>
    </lineage>
</organism>
<dbReference type="EMBL" id="MG202008">
    <property type="protein sequence ID" value="ATY40911.1"/>
    <property type="molecule type" value="Genomic_DNA"/>
</dbReference>
<name>A0A2H4R8C4_9EUKA</name>
<dbReference type="HAMAP" id="MF_01367">
    <property type="entry name" value="Ribosomal_uL14"/>
    <property type="match status" value="1"/>
</dbReference>
<dbReference type="InterPro" id="IPR036853">
    <property type="entry name" value="Ribosomal_uL14_sf"/>
</dbReference>
<dbReference type="GO" id="GO:0005762">
    <property type="term" value="C:mitochondrial large ribosomal subunit"/>
    <property type="evidence" value="ECO:0007669"/>
    <property type="project" value="TreeGrafter"/>
</dbReference>
<sequence>MIYFHTKLKVADNSGGRALQCIKVYGKAPSGLATVGETVAVSIKKSRPLGKISKGEVHRCLVVRCRKSTRRPDGSYISFGNNAGIVLNTQNLPVASRIFGPIPTELRQRKFMKIISMAVTVL</sequence>
<evidence type="ECO:0000256" key="2">
    <source>
        <dbReference type="ARBA" id="ARBA00022980"/>
    </source>
</evidence>
<dbReference type="Pfam" id="PF00238">
    <property type="entry name" value="Ribosomal_L14"/>
    <property type="match status" value="1"/>
</dbReference>
<comment type="similarity">
    <text evidence="1 4">Belongs to the universal ribosomal protein uL14 family.</text>
</comment>
<reference evidence="5" key="1">
    <citation type="journal article" date="2017" name="Curr. Biol.">
        <title>A New Lineage of Eukaryotes Illuminates Early Mitochondrial Genome Reduction.</title>
        <authorList>
            <person name="Janouskovec J."/>
            <person name="Tikhonenkov D.V."/>
            <person name="Burki F."/>
            <person name="Howe A.T."/>
            <person name="Rohwer F.L."/>
            <person name="Mylnikov A.P."/>
            <person name="Keeling P.J."/>
        </authorList>
    </citation>
    <scope>NUCLEOTIDE SEQUENCE</scope>
    <source>
        <strain evidence="5">TD-1</strain>
    </source>
</reference>
<dbReference type="GO" id="GO:0006412">
    <property type="term" value="P:translation"/>
    <property type="evidence" value="ECO:0007669"/>
    <property type="project" value="InterPro"/>
</dbReference>
<evidence type="ECO:0000256" key="3">
    <source>
        <dbReference type="ARBA" id="ARBA00023274"/>
    </source>
</evidence>
<geneLocation type="mitochondrion" evidence="5"/>
<proteinExistence type="inferred from homology"/>
<dbReference type="PANTHER" id="PTHR11761">
    <property type="entry name" value="50S/60S RIBOSOMAL PROTEIN L14/L23"/>
    <property type="match status" value="1"/>
</dbReference>
<dbReference type="GO" id="GO:0003735">
    <property type="term" value="F:structural constituent of ribosome"/>
    <property type="evidence" value="ECO:0007669"/>
    <property type="project" value="InterPro"/>
</dbReference>
<dbReference type="SUPFAM" id="SSF50193">
    <property type="entry name" value="Ribosomal protein L14"/>
    <property type="match status" value="1"/>
</dbReference>
<dbReference type="RefSeq" id="YP_009446423.1">
    <property type="nucleotide sequence ID" value="NC_036491.1"/>
</dbReference>
<keyword evidence="5" id="KW-0496">Mitochondrion</keyword>
<dbReference type="GeneID" id="35199342"/>
<keyword evidence="3 4" id="KW-0687">Ribonucleoprotein</keyword>
<keyword evidence="2 4" id="KW-0689">Ribosomal protein</keyword>
<dbReference type="GO" id="GO:0070180">
    <property type="term" value="F:large ribosomal subunit rRNA binding"/>
    <property type="evidence" value="ECO:0007669"/>
    <property type="project" value="TreeGrafter"/>
</dbReference>
<dbReference type="NCBIfam" id="TIGR01067">
    <property type="entry name" value="rplN_bact"/>
    <property type="match status" value="1"/>
</dbReference>
<evidence type="ECO:0000256" key="4">
    <source>
        <dbReference type="RuleBase" id="RU003949"/>
    </source>
</evidence>
<evidence type="ECO:0000313" key="5">
    <source>
        <dbReference type="EMBL" id="ATY40911.1"/>
    </source>
</evidence>
<protein>
    <submittedName>
        <fullName evidence="5">Ribosomal protein L14</fullName>
    </submittedName>
</protein>
<dbReference type="AlphaFoldDB" id="A0A2H4R8C4"/>
<dbReference type="CDD" id="cd00337">
    <property type="entry name" value="Ribosomal_uL14"/>
    <property type="match status" value="1"/>
</dbReference>
<dbReference type="SMART" id="SM01374">
    <property type="entry name" value="Ribosomal_L14"/>
    <property type="match status" value="1"/>
</dbReference>
<gene>
    <name evidence="5" type="primary">rpl14</name>
</gene>
<evidence type="ECO:0000256" key="1">
    <source>
        <dbReference type="ARBA" id="ARBA00010745"/>
    </source>
</evidence>
<accession>A0A2H4R8C4</accession>
<dbReference type="Gene3D" id="2.40.150.20">
    <property type="entry name" value="Ribosomal protein L14"/>
    <property type="match status" value="1"/>
</dbReference>
<dbReference type="InterPro" id="IPR005745">
    <property type="entry name" value="Ribosomal_uL14_bac-type"/>
</dbReference>